<feature type="domain" description="Gamma-glutamylcyclotransferase AIG2-like" evidence="3">
    <location>
        <begin position="9"/>
        <end position="106"/>
    </location>
</feature>
<dbReference type="InterPro" id="IPR009288">
    <property type="entry name" value="AIG2-like_dom"/>
</dbReference>
<comment type="caution">
    <text evidence="4">The sequence shown here is derived from an EMBL/GenBank/DDBJ whole genome shotgun (WGS) entry which is preliminary data.</text>
</comment>
<dbReference type="GO" id="GO:0016740">
    <property type="term" value="F:transferase activity"/>
    <property type="evidence" value="ECO:0007669"/>
    <property type="project" value="UniProtKB-KW"/>
</dbReference>
<dbReference type="InterPro" id="IPR045038">
    <property type="entry name" value="AIG2-like"/>
</dbReference>
<keyword evidence="1" id="KW-0808">Transferase</keyword>
<evidence type="ECO:0000313" key="5">
    <source>
        <dbReference type="Proteomes" id="UP000178606"/>
    </source>
</evidence>
<name>A0A1F6CB53_HANXR</name>
<protein>
    <recommendedName>
        <fullName evidence="2">Putative gamma-glutamylcyclotransferase</fullName>
    </recommendedName>
</protein>
<dbReference type="CDD" id="cd06661">
    <property type="entry name" value="GGCT_like"/>
    <property type="match status" value="1"/>
</dbReference>
<dbReference type="PANTHER" id="PTHR31544">
    <property type="entry name" value="AIG2-LIKE PROTEIN D"/>
    <property type="match status" value="1"/>
</dbReference>
<evidence type="ECO:0000313" key="4">
    <source>
        <dbReference type="EMBL" id="OGG46373.1"/>
    </source>
</evidence>
<evidence type="ECO:0000256" key="1">
    <source>
        <dbReference type="ARBA" id="ARBA00022679"/>
    </source>
</evidence>
<evidence type="ECO:0000259" key="3">
    <source>
        <dbReference type="Pfam" id="PF06094"/>
    </source>
</evidence>
<dbReference type="Proteomes" id="UP000178606">
    <property type="component" value="Unassembled WGS sequence"/>
</dbReference>
<dbReference type="EMBL" id="MFKF01000321">
    <property type="protein sequence ID" value="OGG46373.1"/>
    <property type="molecule type" value="Genomic_DNA"/>
</dbReference>
<proteinExistence type="predicted"/>
<organism evidence="4 5">
    <name type="scientific">Handelsmanbacteria sp. (strain RIFCSPLOWO2_12_FULL_64_10)</name>
    <dbReference type="NCBI Taxonomy" id="1817868"/>
    <lineage>
        <taxon>Bacteria</taxon>
        <taxon>Candidatus Handelsmaniibacteriota</taxon>
    </lineage>
</organism>
<gene>
    <name evidence="4" type="ORF">A3F84_03285</name>
</gene>
<dbReference type="InterPro" id="IPR036568">
    <property type="entry name" value="GGCT-like_sf"/>
</dbReference>
<evidence type="ECO:0000256" key="2">
    <source>
        <dbReference type="ARBA" id="ARBA00030602"/>
    </source>
</evidence>
<dbReference type="Gene3D" id="3.10.490.10">
    <property type="entry name" value="Gamma-glutamyl cyclotransferase-like"/>
    <property type="match status" value="1"/>
</dbReference>
<dbReference type="AlphaFoldDB" id="A0A1F6CB53"/>
<dbReference type="InterPro" id="IPR013024">
    <property type="entry name" value="GGCT-like"/>
</dbReference>
<sequence>MKDEGGDNLFVYGTLRDDGVVRQATGRTFPKVEGTLTGYRRVEASPRFPYPYLVAQEGASVRGTVLLGVDPESLGRLDAYEGGCYERRRVTISTGQGTPEAWVYVGITEEIERMKRNLLR</sequence>
<reference evidence="4 5" key="1">
    <citation type="journal article" date="2016" name="Nat. Commun.">
        <title>Thousands of microbial genomes shed light on interconnected biogeochemical processes in an aquifer system.</title>
        <authorList>
            <person name="Anantharaman K."/>
            <person name="Brown C.T."/>
            <person name="Hug L.A."/>
            <person name="Sharon I."/>
            <person name="Castelle C.J."/>
            <person name="Probst A.J."/>
            <person name="Thomas B.C."/>
            <person name="Singh A."/>
            <person name="Wilkins M.J."/>
            <person name="Karaoz U."/>
            <person name="Brodie E.L."/>
            <person name="Williams K.H."/>
            <person name="Hubbard S.S."/>
            <person name="Banfield J.F."/>
        </authorList>
    </citation>
    <scope>NUCLEOTIDE SEQUENCE [LARGE SCALE GENOMIC DNA]</scope>
    <source>
        <strain evidence="5">RIFCSPLOWO2_12_FULL_64_10</strain>
    </source>
</reference>
<dbReference type="SUPFAM" id="SSF110857">
    <property type="entry name" value="Gamma-glutamyl cyclotransferase-like"/>
    <property type="match status" value="1"/>
</dbReference>
<accession>A0A1F6CB53</accession>
<dbReference type="Pfam" id="PF06094">
    <property type="entry name" value="GGACT"/>
    <property type="match status" value="1"/>
</dbReference>
<dbReference type="PANTHER" id="PTHR31544:SF2">
    <property type="entry name" value="AIG2-LIKE PROTEIN D"/>
    <property type="match status" value="1"/>
</dbReference>